<reference evidence="4" key="1">
    <citation type="submission" date="2019-09" db="EMBL/GenBank/DDBJ databases">
        <title>Characterisation of the sponge microbiome using genome-centric metagenomics.</title>
        <authorList>
            <person name="Engelberts J.P."/>
            <person name="Robbins S.J."/>
            <person name="De Goeij J.M."/>
            <person name="Aranda M."/>
            <person name="Bell S.C."/>
            <person name="Webster N.S."/>
        </authorList>
    </citation>
    <scope>NUCLEOTIDE SEQUENCE</scope>
    <source>
        <strain evidence="4">SB0661_bin_32</strain>
    </source>
</reference>
<evidence type="ECO:0000313" key="4">
    <source>
        <dbReference type="EMBL" id="MYC94874.1"/>
    </source>
</evidence>
<dbReference type="InterPro" id="IPR052516">
    <property type="entry name" value="N-heterocyclic_Hydroxylase"/>
</dbReference>
<dbReference type="AlphaFoldDB" id="A0A6B1D5Q3"/>
<dbReference type="Gene3D" id="3.30.365.10">
    <property type="entry name" value="Aldehyde oxidase/xanthine dehydrogenase, molybdopterin binding domain"/>
    <property type="match status" value="4"/>
</dbReference>
<dbReference type="PIRSF" id="PIRSF036389">
    <property type="entry name" value="IOR_B"/>
    <property type="match status" value="1"/>
</dbReference>
<feature type="transmembrane region" description="Helical" evidence="2">
    <location>
        <begin position="46"/>
        <end position="65"/>
    </location>
</feature>
<evidence type="ECO:0000256" key="2">
    <source>
        <dbReference type="SAM" id="Phobius"/>
    </source>
</evidence>
<dbReference type="GO" id="GO:0016491">
    <property type="term" value="F:oxidoreductase activity"/>
    <property type="evidence" value="ECO:0007669"/>
    <property type="project" value="InterPro"/>
</dbReference>
<protein>
    <submittedName>
        <fullName evidence="4">Xanthine dehydrogenase family protein molybdopterin-binding subunit</fullName>
    </submittedName>
</protein>
<evidence type="ECO:0000259" key="3">
    <source>
        <dbReference type="SMART" id="SM01008"/>
    </source>
</evidence>
<dbReference type="PANTHER" id="PTHR47495:SF2">
    <property type="entry name" value="ALDEHYDE DEHYDROGENASE"/>
    <property type="match status" value="1"/>
</dbReference>
<dbReference type="InterPro" id="IPR000674">
    <property type="entry name" value="Ald_Oxase/Xan_DH_a/b"/>
</dbReference>
<dbReference type="NCBIfam" id="TIGR01409">
    <property type="entry name" value="TAT_signal_seq"/>
    <property type="match status" value="1"/>
</dbReference>
<gene>
    <name evidence="4" type="ORF">F4X14_07875</name>
</gene>
<organism evidence="4">
    <name type="scientific">Caldilineaceae bacterium SB0661_bin_32</name>
    <dbReference type="NCBI Taxonomy" id="2605255"/>
    <lineage>
        <taxon>Bacteria</taxon>
        <taxon>Bacillati</taxon>
        <taxon>Chloroflexota</taxon>
        <taxon>Caldilineae</taxon>
        <taxon>Caldilineales</taxon>
        <taxon>Caldilineaceae</taxon>
    </lineage>
</organism>
<sequence>MTQDRNHTEQAGPPAGSPNEGGEVKGAERADATPAKKRRWRLTRRGFLIGLGAAGAGLAVGAYLGRPVLHEIMAESMAEAEHAGSGFMQLPEEPPLWLDVLEDSRIRLSLTKVEMGQGVHTSIAQIAVEELGISWDDLVVEQADTSSKLVDGFGTGGSFSVATSYEPLRRAAAGMRSLLQQEAAAALKQPEAALRVEGRGFAVADSPERRADFYSLVDAVTNWDLPAEEALQLKAADEYTVVGQPVARIDIPDKVTGKAIYGYDMRVPNMLYGAVARPPTLEARLLSASAGEAEAVEGVVEIVIDVESGFAGVVADTRSAAWSAVKAMETEWDEGHLWQQEEIEALIEPAGEGGVTIQREGNAADALGKETTITATYRSPFAVQAPLEAPAALADVRDGQVTVWVSTQSQERVKGLIAETLGVEADGVRVVPTYLGGGFGSKLDTGAAVEAARLSKAAGAPVHVGWDRTEAMLHGYLRPPTKSVLSGALDGAGRIIAMEHRQGSSDVAFSFMPGFMAFVMGADFGATIGARINYDVPNRTVTAWRKRLPVWTGWWRGLGLFANTFAVESFVDELAAAAGADPLRFRIDHLPDSPAGGRMRAVLEAVAELSGWGTAPPAGRARGIACFASNTVVAQVAEVSVDVESGEITVHEVACAVDCGLVVNPDGAKAQIEGNVMWGVGSTLIEQAYVKDGRLKLNNFESYPLLTMRDAPNVRSVLVDNGIETPYGMGEPPIGPVGGAVANAFTAATGRRIRTLPMTPARVLDALAGGES</sequence>
<proteinExistence type="predicted"/>
<dbReference type="InterPro" id="IPR019546">
    <property type="entry name" value="TAT_signal_bac_arc"/>
</dbReference>
<name>A0A6B1D5Q3_9CHLR</name>
<dbReference type="InterPro" id="IPR046867">
    <property type="entry name" value="AldOxase/xan_DH_MoCoBD2"/>
</dbReference>
<feature type="domain" description="Aldehyde oxidase/xanthine dehydrogenase a/b hammerhead" evidence="3">
    <location>
        <begin position="256"/>
        <end position="336"/>
    </location>
</feature>
<dbReference type="Pfam" id="PF20256">
    <property type="entry name" value="MoCoBD_2"/>
    <property type="match status" value="2"/>
</dbReference>
<accession>A0A6B1D5Q3</accession>
<dbReference type="InterPro" id="IPR012368">
    <property type="entry name" value="OxRdtase_Mopterin-bd_su_IorB"/>
</dbReference>
<dbReference type="Pfam" id="PF02738">
    <property type="entry name" value="MoCoBD_1"/>
    <property type="match status" value="1"/>
</dbReference>
<keyword evidence="2" id="KW-0472">Membrane</keyword>
<dbReference type="PROSITE" id="PS51318">
    <property type="entry name" value="TAT"/>
    <property type="match status" value="1"/>
</dbReference>
<dbReference type="SMART" id="SM01008">
    <property type="entry name" value="Ald_Xan_dh_C"/>
    <property type="match status" value="1"/>
</dbReference>
<dbReference type="InterPro" id="IPR037165">
    <property type="entry name" value="AldOxase/xan_DH_Mopterin-bd_sf"/>
</dbReference>
<dbReference type="Gene3D" id="3.90.1170.50">
    <property type="entry name" value="Aldehyde oxidase/xanthine dehydrogenase, a/b hammerhead"/>
    <property type="match status" value="1"/>
</dbReference>
<dbReference type="InterPro" id="IPR008274">
    <property type="entry name" value="AldOxase/xan_DH_MoCoBD1"/>
</dbReference>
<dbReference type="EMBL" id="VXMH01000036">
    <property type="protein sequence ID" value="MYC94874.1"/>
    <property type="molecule type" value="Genomic_DNA"/>
</dbReference>
<dbReference type="SUPFAM" id="SSF56003">
    <property type="entry name" value="Molybdenum cofactor-binding domain"/>
    <property type="match status" value="2"/>
</dbReference>
<dbReference type="InterPro" id="IPR006311">
    <property type="entry name" value="TAT_signal"/>
</dbReference>
<evidence type="ECO:0000256" key="1">
    <source>
        <dbReference type="SAM" id="MobiDB-lite"/>
    </source>
</evidence>
<keyword evidence="2" id="KW-0812">Transmembrane</keyword>
<feature type="region of interest" description="Disordered" evidence="1">
    <location>
        <begin position="1"/>
        <end position="36"/>
    </location>
</feature>
<keyword evidence="2" id="KW-1133">Transmembrane helix</keyword>
<dbReference type="PANTHER" id="PTHR47495">
    <property type="entry name" value="ALDEHYDE DEHYDROGENASE"/>
    <property type="match status" value="1"/>
</dbReference>
<feature type="compositionally biased region" description="Basic and acidic residues" evidence="1">
    <location>
        <begin position="22"/>
        <end position="31"/>
    </location>
</feature>
<comment type="caution">
    <text evidence="4">The sequence shown here is derived from an EMBL/GenBank/DDBJ whole genome shotgun (WGS) entry which is preliminary data.</text>
</comment>